<organism evidence="1 2">
    <name type="scientific">Trifolium medium</name>
    <dbReference type="NCBI Taxonomy" id="97028"/>
    <lineage>
        <taxon>Eukaryota</taxon>
        <taxon>Viridiplantae</taxon>
        <taxon>Streptophyta</taxon>
        <taxon>Embryophyta</taxon>
        <taxon>Tracheophyta</taxon>
        <taxon>Spermatophyta</taxon>
        <taxon>Magnoliopsida</taxon>
        <taxon>eudicotyledons</taxon>
        <taxon>Gunneridae</taxon>
        <taxon>Pentapetalae</taxon>
        <taxon>rosids</taxon>
        <taxon>fabids</taxon>
        <taxon>Fabales</taxon>
        <taxon>Fabaceae</taxon>
        <taxon>Papilionoideae</taxon>
        <taxon>50 kb inversion clade</taxon>
        <taxon>NPAAA clade</taxon>
        <taxon>Hologalegina</taxon>
        <taxon>IRL clade</taxon>
        <taxon>Trifolieae</taxon>
        <taxon>Trifolium</taxon>
    </lineage>
</organism>
<keyword evidence="2" id="KW-1185">Reference proteome</keyword>
<evidence type="ECO:0000313" key="1">
    <source>
        <dbReference type="EMBL" id="MCI30013.1"/>
    </source>
</evidence>
<dbReference type="Proteomes" id="UP000265520">
    <property type="component" value="Unassembled WGS sequence"/>
</dbReference>
<feature type="non-terminal residue" evidence="1">
    <location>
        <position position="39"/>
    </location>
</feature>
<accession>A0A392R094</accession>
<protein>
    <submittedName>
        <fullName evidence="1">Uncharacterized protein</fullName>
    </submittedName>
</protein>
<sequence>MFVLRSDGSTSRPSGGECDKFLPWLLRKTDMYSWRAWHH</sequence>
<name>A0A392R094_9FABA</name>
<proteinExistence type="predicted"/>
<evidence type="ECO:0000313" key="2">
    <source>
        <dbReference type="Proteomes" id="UP000265520"/>
    </source>
</evidence>
<reference evidence="1 2" key="1">
    <citation type="journal article" date="2018" name="Front. Plant Sci.">
        <title>Red Clover (Trifolium pratense) and Zigzag Clover (T. medium) - A Picture of Genomic Similarities and Differences.</title>
        <authorList>
            <person name="Dluhosova J."/>
            <person name="Istvanek J."/>
            <person name="Nedelnik J."/>
            <person name="Repkova J."/>
        </authorList>
    </citation>
    <scope>NUCLEOTIDE SEQUENCE [LARGE SCALE GENOMIC DNA]</scope>
    <source>
        <strain evidence="2">cv. 10/8</strain>
        <tissue evidence="1">Leaf</tissue>
    </source>
</reference>
<dbReference type="AlphaFoldDB" id="A0A392R094"/>
<comment type="caution">
    <text evidence="1">The sequence shown here is derived from an EMBL/GenBank/DDBJ whole genome shotgun (WGS) entry which is preliminary data.</text>
</comment>
<dbReference type="EMBL" id="LXQA010176393">
    <property type="protein sequence ID" value="MCI30013.1"/>
    <property type="molecule type" value="Genomic_DNA"/>
</dbReference>